<comment type="function">
    <text evidence="7 10">This protein binds specifically to 23S rRNA; its binding is stimulated by other ribosomal proteins, e.g., L4, L17, and L20. It is important during the early stages of 50S assembly. It makes multiple contacts with different domains of the 23S rRNA in the assembled 50S subunit and ribosome.</text>
</comment>
<accession>A0A7X9E6S6</accession>
<dbReference type="PANTHER" id="PTHR13501:SF8">
    <property type="entry name" value="LARGE RIBOSOMAL SUBUNIT PROTEIN UL22M"/>
    <property type="match status" value="1"/>
</dbReference>
<keyword evidence="4 7" id="KW-0689">Ribosomal protein</keyword>
<gene>
    <name evidence="7 11" type="primary">rplV</name>
    <name evidence="11" type="ORF">GYA37_01140</name>
</gene>
<dbReference type="HAMAP" id="MF_01331_B">
    <property type="entry name" value="Ribosomal_uL22_B"/>
    <property type="match status" value="1"/>
</dbReference>
<evidence type="ECO:0000256" key="7">
    <source>
        <dbReference type="HAMAP-Rule" id="MF_01331"/>
    </source>
</evidence>
<dbReference type="EMBL" id="JAAZNV010000006">
    <property type="protein sequence ID" value="NMB91434.1"/>
    <property type="molecule type" value="Genomic_DNA"/>
</dbReference>
<evidence type="ECO:0000256" key="9">
    <source>
        <dbReference type="RuleBase" id="RU004006"/>
    </source>
</evidence>
<evidence type="ECO:0000313" key="12">
    <source>
        <dbReference type="Proteomes" id="UP000590542"/>
    </source>
</evidence>
<dbReference type="Gene3D" id="3.90.470.10">
    <property type="entry name" value="Ribosomal protein L22/L17"/>
    <property type="match status" value="1"/>
</dbReference>
<keyword evidence="3 7" id="KW-0694">RNA-binding</keyword>
<dbReference type="GO" id="GO:0003735">
    <property type="term" value="F:structural constituent of ribosome"/>
    <property type="evidence" value="ECO:0007669"/>
    <property type="project" value="InterPro"/>
</dbReference>
<comment type="function">
    <text evidence="7">The globular domain of the protein is located near the polypeptide exit tunnel on the outside of the subunit, while an extended beta-hairpin is found that lines the wall of the exit tunnel in the center of the 70S ribosome.</text>
</comment>
<reference evidence="11 12" key="1">
    <citation type="journal article" date="2020" name="Biotechnol. Biofuels">
        <title>New insights from the biogas microbiome by comprehensive genome-resolved metagenomics of nearly 1600 species originating from multiple anaerobic digesters.</title>
        <authorList>
            <person name="Campanaro S."/>
            <person name="Treu L."/>
            <person name="Rodriguez-R L.M."/>
            <person name="Kovalovszki A."/>
            <person name="Ziels R.M."/>
            <person name="Maus I."/>
            <person name="Zhu X."/>
            <person name="Kougias P.G."/>
            <person name="Basile A."/>
            <person name="Luo G."/>
            <person name="Schluter A."/>
            <person name="Konstantinidis K.T."/>
            <person name="Angelidaki I."/>
        </authorList>
    </citation>
    <scope>NUCLEOTIDE SEQUENCE [LARGE SCALE GENOMIC DNA]</scope>
    <source>
        <strain evidence="11">AS27yjCOA_202</strain>
    </source>
</reference>
<dbReference type="GO" id="GO:0006412">
    <property type="term" value="P:translation"/>
    <property type="evidence" value="ECO:0007669"/>
    <property type="project" value="UniProtKB-UniRule"/>
</dbReference>
<keyword evidence="5 7" id="KW-0687">Ribonucleoprotein</keyword>
<evidence type="ECO:0000256" key="8">
    <source>
        <dbReference type="RuleBase" id="RU004005"/>
    </source>
</evidence>
<dbReference type="InterPro" id="IPR047867">
    <property type="entry name" value="Ribosomal_uL22_bac/org-type"/>
</dbReference>
<name>A0A7X9E6S6_UNCKA</name>
<evidence type="ECO:0000256" key="10">
    <source>
        <dbReference type="RuleBase" id="RU004008"/>
    </source>
</evidence>
<evidence type="ECO:0000256" key="2">
    <source>
        <dbReference type="ARBA" id="ARBA00022730"/>
    </source>
</evidence>
<evidence type="ECO:0000256" key="4">
    <source>
        <dbReference type="ARBA" id="ARBA00022980"/>
    </source>
</evidence>
<dbReference type="SUPFAM" id="SSF54843">
    <property type="entry name" value="Ribosomal protein L22"/>
    <property type="match status" value="1"/>
</dbReference>
<dbReference type="CDD" id="cd00336">
    <property type="entry name" value="Ribosomal_L22"/>
    <property type="match status" value="1"/>
</dbReference>
<comment type="subunit">
    <text evidence="7 9">Part of the 50S ribosomal subunit.</text>
</comment>
<evidence type="ECO:0000313" key="11">
    <source>
        <dbReference type="EMBL" id="NMB91434.1"/>
    </source>
</evidence>
<evidence type="ECO:0000256" key="1">
    <source>
        <dbReference type="ARBA" id="ARBA00009451"/>
    </source>
</evidence>
<dbReference type="AlphaFoldDB" id="A0A7X9E6S6"/>
<comment type="caution">
    <text evidence="11">The sequence shown here is derived from an EMBL/GenBank/DDBJ whole genome shotgun (WGS) entry which is preliminary data.</text>
</comment>
<dbReference type="Proteomes" id="UP000590542">
    <property type="component" value="Unassembled WGS sequence"/>
</dbReference>
<dbReference type="InterPro" id="IPR036394">
    <property type="entry name" value="Ribosomal_uL22_sf"/>
</dbReference>
<dbReference type="GO" id="GO:0015934">
    <property type="term" value="C:large ribosomal subunit"/>
    <property type="evidence" value="ECO:0007669"/>
    <property type="project" value="InterPro"/>
</dbReference>
<proteinExistence type="inferred from homology"/>
<dbReference type="InterPro" id="IPR001063">
    <property type="entry name" value="Ribosomal_uL22"/>
</dbReference>
<evidence type="ECO:0000256" key="6">
    <source>
        <dbReference type="ARBA" id="ARBA00035207"/>
    </source>
</evidence>
<evidence type="ECO:0000256" key="3">
    <source>
        <dbReference type="ARBA" id="ARBA00022884"/>
    </source>
</evidence>
<dbReference type="InterPro" id="IPR005727">
    <property type="entry name" value="Ribosomal_uL22_bac/chlpt-type"/>
</dbReference>
<evidence type="ECO:0000256" key="5">
    <source>
        <dbReference type="ARBA" id="ARBA00023274"/>
    </source>
</evidence>
<protein>
    <recommendedName>
        <fullName evidence="6 7">Large ribosomal subunit protein uL22</fullName>
    </recommendedName>
</protein>
<sequence>MSETKITAKYMGAMVSPKKAATVLDLVRGRSLEEAKVILAFDTSKAAKMILKVVKSAEANAVNNNKMDKSKLKISEIWVSGGQNLKRMQPGAKGHADPRLRRTSHIYVSLVEGGKK</sequence>
<comment type="similarity">
    <text evidence="1 7 8">Belongs to the universal ribosomal protein uL22 family.</text>
</comment>
<dbReference type="NCBIfam" id="TIGR01044">
    <property type="entry name" value="rplV_bact"/>
    <property type="match status" value="1"/>
</dbReference>
<keyword evidence="2 7" id="KW-0699">rRNA-binding</keyword>
<organism evidence="11 12">
    <name type="scientific">candidate division WWE3 bacterium</name>
    <dbReference type="NCBI Taxonomy" id="2053526"/>
    <lineage>
        <taxon>Bacteria</taxon>
        <taxon>Katanobacteria</taxon>
    </lineage>
</organism>
<dbReference type="GO" id="GO:0019843">
    <property type="term" value="F:rRNA binding"/>
    <property type="evidence" value="ECO:0007669"/>
    <property type="project" value="UniProtKB-UniRule"/>
</dbReference>
<dbReference type="PANTHER" id="PTHR13501">
    <property type="entry name" value="CHLOROPLAST 50S RIBOSOMAL PROTEIN L22-RELATED"/>
    <property type="match status" value="1"/>
</dbReference>
<dbReference type="Pfam" id="PF00237">
    <property type="entry name" value="Ribosomal_L22"/>
    <property type="match status" value="1"/>
</dbReference>